<dbReference type="Pfam" id="PF09523">
    <property type="entry name" value="DUF2390"/>
    <property type="match status" value="1"/>
</dbReference>
<evidence type="ECO:0000313" key="1">
    <source>
        <dbReference type="EMBL" id="MBB3870631.1"/>
    </source>
</evidence>
<proteinExistence type="predicted"/>
<dbReference type="InterPro" id="IPR012659">
    <property type="entry name" value="CHP02444"/>
</dbReference>
<evidence type="ECO:0000313" key="2">
    <source>
        <dbReference type="Proteomes" id="UP000532936"/>
    </source>
</evidence>
<sequence length="161" mass="17308">MTVLQSTSLWDWAVAAYAAPGVSEACVALQDNHEQNVPVLLWSAWIAATGRNPDAETIEAACDTARAWDSVVVAPLRAIRRTLKAPIPDIDDAPRQAVRDRVKALELLAERHLLEALEALASEAPTGSPRPLVEALVATARVWAQVTPRPALIRLADALPA</sequence>
<dbReference type="AlphaFoldDB" id="A0A7W5ZZV8"/>
<protein>
    <submittedName>
        <fullName evidence="1">Uncharacterized protein (TIGR02444 family)</fullName>
    </submittedName>
</protein>
<gene>
    <name evidence="1" type="ORF">GGR11_000145</name>
</gene>
<dbReference type="RefSeq" id="WP_183194896.1">
    <property type="nucleotide sequence ID" value="NZ_JACIDA010000001.1"/>
</dbReference>
<name>A0A7W5ZZV8_9CAUL</name>
<dbReference type="Proteomes" id="UP000532936">
    <property type="component" value="Unassembled WGS sequence"/>
</dbReference>
<dbReference type="EMBL" id="JACIDA010000001">
    <property type="protein sequence ID" value="MBB3870631.1"/>
    <property type="molecule type" value="Genomic_DNA"/>
</dbReference>
<organism evidence="1 2">
    <name type="scientific">Brevundimonas mediterranea</name>
    <dbReference type="NCBI Taxonomy" id="74329"/>
    <lineage>
        <taxon>Bacteria</taxon>
        <taxon>Pseudomonadati</taxon>
        <taxon>Pseudomonadota</taxon>
        <taxon>Alphaproteobacteria</taxon>
        <taxon>Caulobacterales</taxon>
        <taxon>Caulobacteraceae</taxon>
        <taxon>Brevundimonas</taxon>
    </lineage>
</organism>
<dbReference type="NCBIfam" id="TIGR02444">
    <property type="entry name" value="TIGR02444 family protein"/>
    <property type="match status" value="1"/>
</dbReference>
<reference evidence="1 2" key="1">
    <citation type="submission" date="2020-08" db="EMBL/GenBank/DDBJ databases">
        <title>Genomic Encyclopedia of Type Strains, Phase IV (KMG-IV): sequencing the most valuable type-strain genomes for metagenomic binning, comparative biology and taxonomic classification.</title>
        <authorList>
            <person name="Goeker M."/>
        </authorList>
    </citation>
    <scope>NUCLEOTIDE SEQUENCE [LARGE SCALE GENOMIC DNA]</scope>
    <source>
        <strain evidence="1 2">DSM 14878</strain>
    </source>
</reference>
<accession>A0A7W5ZZV8</accession>
<comment type="caution">
    <text evidence="1">The sequence shown here is derived from an EMBL/GenBank/DDBJ whole genome shotgun (WGS) entry which is preliminary data.</text>
</comment>